<evidence type="ECO:0000259" key="7">
    <source>
        <dbReference type="PROSITE" id="PS50850"/>
    </source>
</evidence>
<dbReference type="InterPro" id="IPR011701">
    <property type="entry name" value="MFS"/>
</dbReference>
<gene>
    <name evidence="8" type="ORF">HRUBRA_02781</name>
</gene>
<feature type="transmembrane region" description="Helical" evidence="6">
    <location>
        <begin position="245"/>
        <end position="270"/>
    </location>
</feature>
<evidence type="ECO:0000256" key="5">
    <source>
        <dbReference type="ARBA" id="ARBA00023136"/>
    </source>
</evidence>
<reference evidence="8 9" key="1">
    <citation type="journal article" date="2014" name="Genome Announc.">
        <title>Genome Sequence of Gammaproteobacterial Pseudohaliea rubra Type Strain DSM 19751, Isolated from Coastal Seawater of the Mediterranean Sea.</title>
        <authorList>
            <person name="Spring S."/>
            <person name="Fiebig A."/>
            <person name="Riedel T."/>
            <person name="Goker M."/>
            <person name="Klenk H.P."/>
        </authorList>
    </citation>
    <scope>NUCLEOTIDE SEQUENCE [LARGE SCALE GENOMIC DNA]</scope>
    <source>
        <strain evidence="8 9">DSM 19751</strain>
    </source>
</reference>
<evidence type="ECO:0000256" key="4">
    <source>
        <dbReference type="ARBA" id="ARBA00022989"/>
    </source>
</evidence>
<dbReference type="EMBL" id="AUVB01000088">
    <property type="protein sequence ID" value="KGE02643.1"/>
    <property type="molecule type" value="Genomic_DNA"/>
</dbReference>
<evidence type="ECO:0000256" key="1">
    <source>
        <dbReference type="ARBA" id="ARBA00004141"/>
    </source>
</evidence>
<dbReference type="RefSeq" id="WP_035516900.1">
    <property type="nucleotide sequence ID" value="NZ_KN234771.1"/>
</dbReference>
<keyword evidence="5 6" id="KW-0472">Membrane</keyword>
<feature type="transmembrane region" description="Helical" evidence="6">
    <location>
        <begin position="57"/>
        <end position="76"/>
    </location>
</feature>
<dbReference type="PANTHER" id="PTHR23505">
    <property type="entry name" value="SPINSTER"/>
    <property type="match status" value="1"/>
</dbReference>
<dbReference type="SUPFAM" id="SSF103473">
    <property type="entry name" value="MFS general substrate transporter"/>
    <property type="match status" value="1"/>
</dbReference>
<evidence type="ECO:0000313" key="9">
    <source>
        <dbReference type="Proteomes" id="UP000029640"/>
    </source>
</evidence>
<keyword evidence="3 6" id="KW-0812">Transmembrane</keyword>
<organism evidence="8 9">
    <name type="scientific">Pseudohaliea rubra DSM 19751</name>
    <dbReference type="NCBI Taxonomy" id="1265313"/>
    <lineage>
        <taxon>Bacteria</taxon>
        <taxon>Pseudomonadati</taxon>
        <taxon>Pseudomonadota</taxon>
        <taxon>Gammaproteobacteria</taxon>
        <taxon>Cellvibrionales</taxon>
        <taxon>Halieaceae</taxon>
        <taxon>Pseudohaliea</taxon>
    </lineage>
</organism>
<dbReference type="STRING" id="1265313.HRUBRA_02781"/>
<dbReference type="GO" id="GO:0022857">
    <property type="term" value="F:transmembrane transporter activity"/>
    <property type="evidence" value="ECO:0007669"/>
    <property type="project" value="InterPro"/>
</dbReference>
<proteinExistence type="predicted"/>
<feature type="transmembrane region" description="Helical" evidence="6">
    <location>
        <begin position="282"/>
        <end position="304"/>
    </location>
</feature>
<dbReference type="PROSITE" id="PS50850">
    <property type="entry name" value="MFS"/>
    <property type="match status" value="1"/>
</dbReference>
<dbReference type="PANTHER" id="PTHR23505:SF79">
    <property type="entry name" value="PROTEIN SPINSTER"/>
    <property type="match status" value="1"/>
</dbReference>
<feature type="domain" description="Major facilitator superfamily (MFS) profile" evidence="7">
    <location>
        <begin position="21"/>
        <end position="437"/>
    </location>
</feature>
<keyword evidence="2" id="KW-0813">Transport</keyword>
<feature type="transmembrane region" description="Helical" evidence="6">
    <location>
        <begin position="412"/>
        <end position="433"/>
    </location>
</feature>
<evidence type="ECO:0000313" key="8">
    <source>
        <dbReference type="EMBL" id="KGE02643.1"/>
    </source>
</evidence>
<dbReference type="GO" id="GO:0016020">
    <property type="term" value="C:membrane"/>
    <property type="evidence" value="ECO:0007669"/>
    <property type="project" value="UniProtKB-SubCell"/>
</dbReference>
<comment type="subcellular location">
    <subcellularLocation>
        <location evidence="1">Membrane</location>
        <topology evidence="1">Multi-pass membrane protein</topology>
    </subcellularLocation>
</comment>
<evidence type="ECO:0000256" key="6">
    <source>
        <dbReference type="SAM" id="Phobius"/>
    </source>
</evidence>
<protein>
    <submittedName>
        <fullName evidence="8">Permease of the major facilitator superfamily</fullName>
    </submittedName>
</protein>
<dbReference type="InterPro" id="IPR020846">
    <property type="entry name" value="MFS_dom"/>
</dbReference>
<feature type="transmembrane region" description="Helical" evidence="6">
    <location>
        <begin position="16"/>
        <end position="34"/>
    </location>
</feature>
<dbReference type="Proteomes" id="UP000029640">
    <property type="component" value="Unassembled WGS sequence"/>
</dbReference>
<dbReference type="Pfam" id="PF07690">
    <property type="entry name" value="MFS_1"/>
    <property type="match status" value="1"/>
</dbReference>
<feature type="transmembrane region" description="Helical" evidence="6">
    <location>
        <begin position="88"/>
        <end position="107"/>
    </location>
</feature>
<dbReference type="InterPro" id="IPR044770">
    <property type="entry name" value="MFS_spinster-like"/>
</dbReference>
<evidence type="ECO:0000256" key="3">
    <source>
        <dbReference type="ARBA" id="ARBA00022692"/>
    </source>
</evidence>
<feature type="transmembrane region" description="Helical" evidence="6">
    <location>
        <begin position="192"/>
        <end position="211"/>
    </location>
</feature>
<comment type="caution">
    <text evidence="8">The sequence shown here is derived from an EMBL/GenBank/DDBJ whole genome shotgun (WGS) entry which is preliminary data.</text>
</comment>
<dbReference type="Gene3D" id="1.20.1250.20">
    <property type="entry name" value="MFS general substrate transporter like domains"/>
    <property type="match status" value="2"/>
</dbReference>
<name>A0A095VNI1_9GAMM</name>
<sequence>MNQSRAPVADATRSPLYGWYVVGILTVAYVFSYMDRSILTLLVEPIRTDLDISDTQLSLLHGFAFAMFYATLGIPIGRLADRSSRVRLIVAGVGIWSVFTAACGLARNFLELFVMRMLVGVGESVLNPCAYSIITDTAERRHLSRALSIYTMGIYIGGGAALILGGLVVRAVLEEPTITLPLLGEVRAWKTIFFYVGLPGLLLMAVIRRTVREPMRRDRLRTAVAGKSLPLSDVFAFLRLNREVLVCHFLGFSLIQLMGNAVGLWIPTFFQRSHGWLVADAGIAFGVVLIIFGPIGALLGGALADRYDRRHGQGGPFVVGALLAALAAVPATASTLVGGPWLALALLALLVLCFSGPIALGVSALQQVTPNEMRGQLSAVYLLIVNFLGIGFGPTLVALITDYGFGDDSALGYSLAVVGGGASIAAALLLFAGRGAFARSLERASVWSRSGTAGADELTPAT</sequence>
<feature type="transmembrane region" description="Helical" evidence="6">
    <location>
        <begin position="316"/>
        <end position="337"/>
    </location>
</feature>
<dbReference type="AlphaFoldDB" id="A0A095VNI1"/>
<dbReference type="OrthoDB" id="6057322at2"/>
<dbReference type="eggNOG" id="COG2271">
    <property type="taxonomic scope" value="Bacteria"/>
</dbReference>
<accession>A0A095VNI1</accession>
<dbReference type="InterPro" id="IPR036259">
    <property type="entry name" value="MFS_trans_sf"/>
</dbReference>
<feature type="transmembrane region" description="Helical" evidence="6">
    <location>
        <begin position="113"/>
        <end position="134"/>
    </location>
</feature>
<feature type="transmembrane region" description="Helical" evidence="6">
    <location>
        <begin position="377"/>
        <end position="400"/>
    </location>
</feature>
<keyword evidence="9" id="KW-1185">Reference proteome</keyword>
<feature type="transmembrane region" description="Helical" evidence="6">
    <location>
        <begin position="146"/>
        <end position="172"/>
    </location>
</feature>
<dbReference type="HOGENOM" id="CLU_001265_5_12_6"/>
<dbReference type="PATRIC" id="fig|1265313.6.peg.2738"/>
<keyword evidence="4 6" id="KW-1133">Transmembrane helix</keyword>
<feature type="transmembrane region" description="Helical" evidence="6">
    <location>
        <begin position="343"/>
        <end position="365"/>
    </location>
</feature>
<evidence type="ECO:0000256" key="2">
    <source>
        <dbReference type="ARBA" id="ARBA00022448"/>
    </source>
</evidence>